<keyword evidence="4" id="KW-1185">Reference proteome</keyword>
<dbReference type="Gene3D" id="3.40.50.720">
    <property type="entry name" value="NAD(P)-binding Rossmann-like Domain"/>
    <property type="match status" value="1"/>
</dbReference>
<dbReference type="Pfam" id="PF00106">
    <property type="entry name" value="adh_short"/>
    <property type="match status" value="1"/>
</dbReference>
<dbReference type="SUPFAM" id="SSF51735">
    <property type="entry name" value="NAD(P)-binding Rossmann-fold domains"/>
    <property type="match status" value="1"/>
</dbReference>
<sequence length="119" mass="12457">MNRTAIVTGGGSGIGAALTRALVAAGADVRCADIHSAAARTVVSALEGPGKAVAVALDVTDAAAVRAVVDDVVARDEPWVVTPRRTRLGWYISRVAPRAMQRRLNGYVHRQVVADRVDS</sequence>
<accession>A0A7X6L172</accession>
<evidence type="ECO:0000313" key="3">
    <source>
        <dbReference type="EMBL" id="NKY25850.1"/>
    </source>
</evidence>
<comment type="caution">
    <text evidence="3">The sequence shown here is derived from an EMBL/GenBank/DDBJ whole genome shotgun (WGS) entry which is preliminary data.</text>
</comment>
<dbReference type="PANTHER" id="PTHR43669">
    <property type="entry name" value="5-KETO-D-GLUCONATE 5-REDUCTASE"/>
    <property type="match status" value="1"/>
</dbReference>
<dbReference type="Proteomes" id="UP000540698">
    <property type="component" value="Unassembled WGS sequence"/>
</dbReference>
<organism evidence="3 4">
    <name type="scientific">Nocardia gamkensis</name>
    <dbReference type="NCBI Taxonomy" id="352869"/>
    <lineage>
        <taxon>Bacteria</taxon>
        <taxon>Bacillati</taxon>
        <taxon>Actinomycetota</taxon>
        <taxon>Actinomycetes</taxon>
        <taxon>Mycobacteriales</taxon>
        <taxon>Nocardiaceae</taxon>
        <taxon>Nocardia</taxon>
    </lineage>
</organism>
<evidence type="ECO:0000256" key="1">
    <source>
        <dbReference type="ARBA" id="ARBA00006484"/>
    </source>
</evidence>
<dbReference type="AlphaFoldDB" id="A0A7X6L172"/>
<evidence type="ECO:0000256" key="2">
    <source>
        <dbReference type="ARBA" id="ARBA00023002"/>
    </source>
</evidence>
<evidence type="ECO:0000313" key="4">
    <source>
        <dbReference type="Proteomes" id="UP000540698"/>
    </source>
</evidence>
<dbReference type="EMBL" id="JAAXOS010000003">
    <property type="protein sequence ID" value="NKY25850.1"/>
    <property type="molecule type" value="Genomic_DNA"/>
</dbReference>
<dbReference type="InterPro" id="IPR036291">
    <property type="entry name" value="NAD(P)-bd_dom_sf"/>
</dbReference>
<dbReference type="GO" id="GO:0016491">
    <property type="term" value="F:oxidoreductase activity"/>
    <property type="evidence" value="ECO:0007669"/>
    <property type="project" value="UniProtKB-KW"/>
</dbReference>
<dbReference type="PANTHER" id="PTHR43669:SF3">
    <property type="entry name" value="ALCOHOL DEHYDROGENASE, PUTATIVE (AFU_ORTHOLOGUE AFUA_3G03445)-RELATED"/>
    <property type="match status" value="1"/>
</dbReference>
<comment type="similarity">
    <text evidence="1">Belongs to the short-chain dehydrogenases/reductases (SDR) family.</text>
</comment>
<gene>
    <name evidence="3" type="ORF">HGB38_06345</name>
</gene>
<proteinExistence type="inferred from homology"/>
<reference evidence="3 4" key="1">
    <citation type="submission" date="2020-04" db="EMBL/GenBank/DDBJ databases">
        <title>MicrobeNet Type strains.</title>
        <authorList>
            <person name="Nicholson A.C."/>
        </authorList>
    </citation>
    <scope>NUCLEOTIDE SEQUENCE [LARGE SCALE GENOMIC DNA]</scope>
    <source>
        <strain evidence="3 4">DSM 44956</strain>
    </source>
</reference>
<protein>
    <submittedName>
        <fullName evidence="3">SDR family NAD(P)-dependent oxidoreductase</fullName>
    </submittedName>
</protein>
<name>A0A7X6L172_9NOCA</name>
<keyword evidence="2" id="KW-0560">Oxidoreductase</keyword>
<dbReference type="InterPro" id="IPR002347">
    <property type="entry name" value="SDR_fam"/>
</dbReference>